<sequence>MTRDSRSGTVTKQIRGDIINGELPAGSRLTEALLAERYQVSRIPVRESLRALAAEGLVEIRPYAGARVAAVPDDDAADLFAIRIELEGATARRAAERSRNIASAGGGGAGFQQLRDQLGQVLIAGDAAVSSGDFRELAALNMRFHQLVAELSGSATLASLQEQISGRIEWLYSVNLTQRGGQAWAEHHQILSAIDAGDPLRAVELMSGHVRKSKESYFKHIAAKQAASSAEVRD</sequence>
<dbReference type="Proteomes" id="UP001500368">
    <property type="component" value="Unassembled WGS sequence"/>
</dbReference>
<dbReference type="CDD" id="cd07377">
    <property type="entry name" value="WHTH_GntR"/>
    <property type="match status" value="1"/>
</dbReference>
<dbReference type="PRINTS" id="PR00035">
    <property type="entry name" value="HTHGNTR"/>
</dbReference>
<evidence type="ECO:0000256" key="3">
    <source>
        <dbReference type="ARBA" id="ARBA00023163"/>
    </source>
</evidence>
<evidence type="ECO:0000259" key="4">
    <source>
        <dbReference type="PROSITE" id="PS50949"/>
    </source>
</evidence>
<feature type="domain" description="HTH gntR-type" evidence="4">
    <location>
        <begin position="4"/>
        <end position="71"/>
    </location>
</feature>
<dbReference type="SMART" id="SM00895">
    <property type="entry name" value="FCD"/>
    <property type="match status" value="1"/>
</dbReference>
<dbReference type="RefSeq" id="WP_345478605.1">
    <property type="nucleotide sequence ID" value="NZ_BAABLW010000007.1"/>
</dbReference>
<reference evidence="6" key="1">
    <citation type="journal article" date="2019" name="Int. J. Syst. Evol. Microbiol.">
        <title>The Global Catalogue of Microorganisms (GCM) 10K type strain sequencing project: providing services to taxonomists for standard genome sequencing and annotation.</title>
        <authorList>
            <consortium name="The Broad Institute Genomics Platform"/>
            <consortium name="The Broad Institute Genome Sequencing Center for Infectious Disease"/>
            <person name="Wu L."/>
            <person name="Ma J."/>
        </authorList>
    </citation>
    <scope>NUCLEOTIDE SEQUENCE [LARGE SCALE GENOMIC DNA]</scope>
    <source>
        <strain evidence="6">JCM 19129</strain>
    </source>
</reference>
<dbReference type="SUPFAM" id="SSF48008">
    <property type="entry name" value="GntR ligand-binding domain-like"/>
    <property type="match status" value="1"/>
</dbReference>
<gene>
    <name evidence="5" type="ORF">GCM10025790_28090</name>
</gene>
<proteinExistence type="predicted"/>
<keyword evidence="6" id="KW-1185">Reference proteome</keyword>
<dbReference type="InterPro" id="IPR008920">
    <property type="entry name" value="TF_FadR/GntR_C"/>
</dbReference>
<dbReference type="InterPro" id="IPR036388">
    <property type="entry name" value="WH-like_DNA-bd_sf"/>
</dbReference>
<organism evidence="5 6">
    <name type="scientific">Nesterenkonia rhizosphaerae</name>
    <dbReference type="NCBI Taxonomy" id="1348272"/>
    <lineage>
        <taxon>Bacteria</taxon>
        <taxon>Bacillati</taxon>
        <taxon>Actinomycetota</taxon>
        <taxon>Actinomycetes</taxon>
        <taxon>Micrococcales</taxon>
        <taxon>Micrococcaceae</taxon>
        <taxon>Nesterenkonia</taxon>
    </lineage>
</organism>
<evidence type="ECO:0000256" key="2">
    <source>
        <dbReference type="ARBA" id="ARBA00023125"/>
    </source>
</evidence>
<dbReference type="Gene3D" id="1.20.120.530">
    <property type="entry name" value="GntR ligand-binding domain-like"/>
    <property type="match status" value="1"/>
</dbReference>
<dbReference type="Pfam" id="PF00392">
    <property type="entry name" value="GntR"/>
    <property type="match status" value="1"/>
</dbReference>
<dbReference type="PANTHER" id="PTHR43537:SF24">
    <property type="entry name" value="GLUCONATE OPERON TRANSCRIPTIONAL REPRESSOR"/>
    <property type="match status" value="1"/>
</dbReference>
<comment type="caution">
    <text evidence="5">The sequence shown here is derived from an EMBL/GenBank/DDBJ whole genome shotgun (WGS) entry which is preliminary data.</text>
</comment>
<dbReference type="SMART" id="SM00345">
    <property type="entry name" value="HTH_GNTR"/>
    <property type="match status" value="1"/>
</dbReference>
<evidence type="ECO:0000256" key="1">
    <source>
        <dbReference type="ARBA" id="ARBA00023015"/>
    </source>
</evidence>
<evidence type="ECO:0000313" key="6">
    <source>
        <dbReference type="Proteomes" id="UP001500368"/>
    </source>
</evidence>
<keyword evidence="3" id="KW-0804">Transcription</keyword>
<keyword evidence="1" id="KW-0805">Transcription regulation</keyword>
<protein>
    <submittedName>
        <fullName evidence="5">GntR family transcriptional regulator</fullName>
    </submittedName>
</protein>
<dbReference type="SUPFAM" id="SSF46785">
    <property type="entry name" value="Winged helix' DNA-binding domain"/>
    <property type="match status" value="1"/>
</dbReference>
<dbReference type="PANTHER" id="PTHR43537">
    <property type="entry name" value="TRANSCRIPTIONAL REGULATOR, GNTR FAMILY"/>
    <property type="match status" value="1"/>
</dbReference>
<dbReference type="Gene3D" id="1.10.10.10">
    <property type="entry name" value="Winged helix-like DNA-binding domain superfamily/Winged helix DNA-binding domain"/>
    <property type="match status" value="1"/>
</dbReference>
<dbReference type="InterPro" id="IPR011711">
    <property type="entry name" value="GntR_C"/>
</dbReference>
<dbReference type="Pfam" id="PF07729">
    <property type="entry name" value="FCD"/>
    <property type="match status" value="1"/>
</dbReference>
<name>A0ABP9G543_9MICC</name>
<evidence type="ECO:0000313" key="5">
    <source>
        <dbReference type="EMBL" id="GAA4928123.1"/>
    </source>
</evidence>
<keyword evidence="2" id="KW-0238">DNA-binding</keyword>
<accession>A0ABP9G543</accession>
<dbReference type="EMBL" id="BAABLW010000007">
    <property type="protein sequence ID" value="GAA4928123.1"/>
    <property type="molecule type" value="Genomic_DNA"/>
</dbReference>
<dbReference type="InterPro" id="IPR000524">
    <property type="entry name" value="Tscrpt_reg_HTH_GntR"/>
</dbReference>
<dbReference type="InterPro" id="IPR036390">
    <property type="entry name" value="WH_DNA-bd_sf"/>
</dbReference>
<dbReference type="PROSITE" id="PS50949">
    <property type="entry name" value="HTH_GNTR"/>
    <property type="match status" value="1"/>
</dbReference>